<feature type="compositionally biased region" description="Basic and acidic residues" evidence="1">
    <location>
        <begin position="49"/>
        <end position="67"/>
    </location>
</feature>
<dbReference type="OrthoDB" id="1328074at2759"/>
<dbReference type="Proteomes" id="UP000824120">
    <property type="component" value="Chromosome 4"/>
</dbReference>
<proteinExistence type="predicted"/>
<name>A0A9J5ZCK9_SOLCO</name>
<feature type="region of interest" description="Disordered" evidence="1">
    <location>
        <begin position="29"/>
        <end position="67"/>
    </location>
</feature>
<dbReference type="AlphaFoldDB" id="A0A9J5ZCK9"/>
<gene>
    <name evidence="2" type="ORF">H5410_021430</name>
</gene>
<sequence length="67" mass="7615">MFWWKHGHLGAKRNKKVEKNEEVEACVSPSILGNSPKGRSPPFVPVRQALKDKDKKGDARSCRHFAE</sequence>
<accession>A0A9J5ZCK9</accession>
<evidence type="ECO:0000256" key="1">
    <source>
        <dbReference type="SAM" id="MobiDB-lite"/>
    </source>
</evidence>
<evidence type="ECO:0000313" key="3">
    <source>
        <dbReference type="Proteomes" id="UP000824120"/>
    </source>
</evidence>
<organism evidence="2 3">
    <name type="scientific">Solanum commersonii</name>
    <name type="common">Commerson's wild potato</name>
    <name type="synonym">Commerson's nightshade</name>
    <dbReference type="NCBI Taxonomy" id="4109"/>
    <lineage>
        <taxon>Eukaryota</taxon>
        <taxon>Viridiplantae</taxon>
        <taxon>Streptophyta</taxon>
        <taxon>Embryophyta</taxon>
        <taxon>Tracheophyta</taxon>
        <taxon>Spermatophyta</taxon>
        <taxon>Magnoliopsida</taxon>
        <taxon>eudicotyledons</taxon>
        <taxon>Gunneridae</taxon>
        <taxon>Pentapetalae</taxon>
        <taxon>asterids</taxon>
        <taxon>lamiids</taxon>
        <taxon>Solanales</taxon>
        <taxon>Solanaceae</taxon>
        <taxon>Solanoideae</taxon>
        <taxon>Solaneae</taxon>
        <taxon>Solanum</taxon>
    </lineage>
</organism>
<protein>
    <submittedName>
        <fullName evidence="2">Uncharacterized protein</fullName>
    </submittedName>
</protein>
<keyword evidence="3" id="KW-1185">Reference proteome</keyword>
<dbReference type="EMBL" id="JACXVP010000004">
    <property type="protein sequence ID" value="KAG5610149.1"/>
    <property type="molecule type" value="Genomic_DNA"/>
</dbReference>
<evidence type="ECO:0000313" key="2">
    <source>
        <dbReference type="EMBL" id="KAG5610149.1"/>
    </source>
</evidence>
<reference evidence="2 3" key="1">
    <citation type="submission" date="2020-09" db="EMBL/GenBank/DDBJ databases">
        <title>De no assembly of potato wild relative species, Solanum commersonii.</title>
        <authorList>
            <person name="Cho K."/>
        </authorList>
    </citation>
    <scope>NUCLEOTIDE SEQUENCE [LARGE SCALE GENOMIC DNA]</scope>
    <source>
        <strain evidence="2">LZ3.2</strain>
        <tissue evidence="2">Leaf</tissue>
    </source>
</reference>
<comment type="caution">
    <text evidence="2">The sequence shown here is derived from an EMBL/GenBank/DDBJ whole genome shotgun (WGS) entry which is preliminary data.</text>
</comment>